<evidence type="ECO:0000313" key="7">
    <source>
        <dbReference type="Proteomes" id="UP000199058"/>
    </source>
</evidence>
<keyword evidence="1" id="KW-0479">Metal-binding</keyword>
<dbReference type="RefSeq" id="WP_091962566.1">
    <property type="nucleotide sequence ID" value="NZ_FOLH01000003.1"/>
</dbReference>
<dbReference type="PANTHER" id="PTHR33823:SF4">
    <property type="entry name" value="GENERAL STRESS PROTEIN 16O"/>
    <property type="match status" value="1"/>
</dbReference>
<sequence length="110" mass="12293">MQASELQAFQKQLEELVTQLRSEIAEEDDQAATVTLDQSRVGRLSRMDALQGQQMALEARRRRERQLKAALVALRKIESGDFGECDACGEPINPKRLAFDPTVTLCIDCA</sequence>
<evidence type="ECO:0000256" key="3">
    <source>
        <dbReference type="ARBA" id="ARBA00022833"/>
    </source>
</evidence>
<dbReference type="STRING" id="1122252.SAMN05660443_1912"/>
<dbReference type="InterPro" id="IPR000962">
    <property type="entry name" value="Znf_DskA_TraR"/>
</dbReference>
<dbReference type="PROSITE" id="PS01102">
    <property type="entry name" value="ZF_DKSA_1"/>
    <property type="match status" value="1"/>
</dbReference>
<protein>
    <submittedName>
        <fullName evidence="6">Transcriptional regulator, TraR/DksA family</fullName>
    </submittedName>
</protein>
<feature type="zinc finger region" description="dksA C4-type" evidence="4">
    <location>
        <begin position="85"/>
        <end position="109"/>
    </location>
</feature>
<evidence type="ECO:0000256" key="1">
    <source>
        <dbReference type="ARBA" id="ARBA00022723"/>
    </source>
</evidence>
<keyword evidence="7" id="KW-1185">Reference proteome</keyword>
<evidence type="ECO:0000313" key="6">
    <source>
        <dbReference type="EMBL" id="SFC21236.1"/>
    </source>
</evidence>
<accession>A0A1I1HBS3</accession>
<dbReference type="EMBL" id="FOLH01000003">
    <property type="protein sequence ID" value="SFC21236.1"/>
    <property type="molecule type" value="Genomic_DNA"/>
</dbReference>
<name>A0A1I1HBS3_9GAMM</name>
<dbReference type="PANTHER" id="PTHR33823">
    <property type="entry name" value="RNA POLYMERASE-BINDING TRANSCRIPTION FACTOR DKSA-RELATED"/>
    <property type="match status" value="1"/>
</dbReference>
<dbReference type="OrthoDB" id="6064855at2"/>
<dbReference type="Pfam" id="PF01258">
    <property type="entry name" value="zf-dskA_traR"/>
    <property type="match status" value="1"/>
</dbReference>
<dbReference type="AlphaFoldDB" id="A0A1I1HBS3"/>
<keyword evidence="2" id="KW-0863">Zinc-finger</keyword>
<proteinExistence type="predicted"/>
<reference evidence="6 7" key="1">
    <citation type="submission" date="2016-10" db="EMBL/GenBank/DDBJ databases">
        <authorList>
            <person name="de Groot N.N."/>
        </authorList>
    </citation>
    <scope>NUCLEOTIDE SEQUENCE [LARGE SCALE GENOMIC DNA]</scope>
    <source>
        <strain evidence="6 7">DSM 18438</strain>
    </source>
</reference>
<dbReference type="InterPro" id="IPR020458">
    <property type="entry name" value="Znf_DskA_TraR_CS"/>
</dbReference>
<feature type="domain" description="Zinc finger DksA/TraR C4-type" evidence="5">
    <location>
        <begin position="80"/>
        <end position="110"/>
    </location>
</feature>
<evidence type="ECO:0000256" key="2">
    <source>
        <dbReference type="ARBA" id="ARBA00022771"/>
    </source>
</evidence>
<gene>
    <name evidence="6" type="ORF">SAMN05660443_1912</name>
</gene>
<dbReference type="PROSITE" id="PS51128">
    <property type="entry name" value="ZF_DKSA_2"/>
    <property type="match status" value="1"/>
</dbReference>
<dbReference type="Proteomes" id="UP000199058">
    <property type="component" value="Unassembled WGS sequence"/>
</dbReference>
<dbReference type="SUPFAM" id="SSF57716">
    <property type="entry name" value="Glucocorticoid receptor-like (DNA-binding domain)"/>
    <property type="match status" value="1"/>
</dbReference>
<evidence type="ECO:0000259" key="5">
    <source>
        <dbReference type="Pfam" id="PF01258"/>
    </source>
</evidence>
<dbReference type="GO" id="GO:0008270">
    <property type="term" value="F:zinc ion binding"/>
    <property type="evidence" value="ECO:0007669"/>
    <property type="project" value="UniProtKB-KW"/>
</dbReference>
<evidence type="ECO:0000256" key="4">
    <source>
        <dbReference type="PROSITE-ProRule" id="PRU00510"/>
    </source>
</evidence>
<keyword evidence="3" id="KW-0862">Zinc</keyword>
<organism evidence="6 7">
    <name type="scientific">Marinospirillum celere</name>
    <dbReference type="NCBI Taxonomy" id="1122252"/>
    <lineage>
        <taxon>Bacteria</taxon>
        <taxon>Pseudomonadati</taxon>
        <taxon>Pseudomonadota</taxon>
        <taxon>Gammaproteobacteria</taxon>
        <taxon>Oceanospirillales</taxon>
        <taxon>Oceanospirillaceae</taxon>
        <taxon>Marinospirillum</taxon>
    </lineage>
</organism>
<dbReference type="Gene3D" id="1.20.120.910">
    <property type="entry name" value="DksA, coiled-coil domain"/>
    <property type="match status" value="1"/>
</dbReference>